<dbReference type="EMBL" id="CP049056">
    <property type="protein sequence ID" value="QIE56719.1"/>
    <property type="molecule type" value="Genomic_DNA"/>
</dbReference>
<name>A0A7L5C462_9RHOB</name>
<sequence>MDVVRQGLGAGGFDGVNAIGEHGPEDLDHLPITAGLTLQLALNAAERDRQVPFLKRRPVAKGAGLEGQNGYVMQGNRAPDRP</sequence>
<accession>A0A7L5C462</accession>
<evidence type="ECO:0000313" key="2">
    <source>
        <dbReference type="Proteomes" id="UP000503336"/>
    </source>
</evidence>
<evidence type="ECO:0000313" key="1">
    <source>
        <dbReference type="EMBL" id="QIE56719.1"/>
    </source>
</evidence>
<reference evidence="1 2" key="1">
    <citation type="submission" date="2020-02" db="EMBL/GenBank/DDBJ databases">
        <title>complete genome sequence of Rhodobacteraceae bacterium.</title>
        <authorList>
            <person name="Park J."/>
            <person name="Kim Y.-S."/>
            <person name="Kim K.-H."/>
        </authorList>
    </citation>
    <scope>NUCLEOTIDE SEQUENCE [LARGE SCALE GENOMIC DNA]</scope>
    <source>
        <strain evidence="1 2">RR4-56</strain>
    </source>
</reference>
<dbReference type="AlphaFoldDB" id="A0A7L5C462"/>
<proteinExistence type="predicted"/>
<keyword evidence="2" id="KW-1185">Reference proteome</keyword>
<dbReference type="Proteomes" id="UP000503336">
    <property type="component" value="Chromosome"/>
</dbReference>
<dbReference type="KEGG" id="hdh:G5B40_15530"/>
<protein>
    <submittedName>
        <fullName evidence="1">Uncharacterized protein</fullName>
    </submittedName>
</protein>
<organism evidence="1 2">
    <name type="scientific">Pikeienuella piscinae</name>
    <dbReference type="NCBI Taxonomy" id="2748098"/>
    <lineage>
        <taxon>Bacteria</taxon>
        <taxon>Pseudomonadati</taxon>
        <taxon>Pseudomonadota</taxon>
        <taxon>Alphaproteobacteria</taxon>
        <taxon>Rhodobacterales</taxon>
        <taxon>Paracoccaceae</taxon>
        <taxon>Pikeienuella</taxon>
    </lineage>
</organism>
<gene>
    <name evidence="1" type="ORF">G5B40_15530</name>
</gene>